<evidence type="ECO:0000256" key="1">
    <source>
        <dbReference type="SAM" id="MobiDB-lite"/>
    </source>
</evidence>
<dbReference type="AlphaFoldDB" id="A0A811XZZ2"/>
<protein>
    <submittedName>
        <fullName evidence="2">(raccoon dog) hypothetical protein</fullName>
    </submittedName>
</protein>
<name>A0A811XZZ2_NYCPR</name>
<comment type="caution">
    <text evidence="2">The sequence shown here is derived from an EMBL/GenBank/DDBJ whole genome shotgun (WGS) entry which is preliminary data.</text>
</comment>
<reference evidence="2" key="1">
    <citation type="submission" date="2020-12" db="EMBL/GenBank/DDBJ databases">
        <authorList>
            <consortium name="Molecular Ecology Group"/>
        </authorList>
    </citation>
    <scope>NUCLEOTIDE SEQUENCE</scope>
    <source>
        <strain evidence="2">TBG_1078</strain>
    </source>
</reference>
<feature type="compositionally biased region" description="Basic and acidic residues" evidence="1">
    <location>
        <begin position="1"/>
        <end position="13"/>
    </location>
</feature>
<accession>A0A811XZZ2</accession>
<evidence type="ECO:0000313" key="3">
    <source>
        <dbReference type="Proteomes" id="UP000645828"/>
    </source>
</evidence>
<evidence type="ECO:0000313" key="2">
    <source>
        <dbReference type="EMBL" id="CAD7668356.1"/>
    </source>
</evidence>
<gene>
    <name evidence="2" type="ORF">NYPRO_LOCUS1598</name>
</gene>
<dbReference type="Proteomes" id="UP000645828">
    <property type="component" value="Unassembled WGS sequence"/>
</dbReference>
<dbReference type="EMBL" id="CAJHUB010000649">
    <property type="protein sequence ID" value="CAD7668356.1"/>
    <property type="molecule type" value="Genomic_DNA"/>
</dbReference>
<feature type="compositionally biased region" description="Basic and acidic residues" evidence="1">
    <location>
        <begin position="179"/>
        <end position="206"/>
    </location>
</feature>
<organism evidence="2 3">
    <name type="scientific">Nyctereutes procyonoides</name>
    <name type="common">Raccoon dog</name>
    <name type="synonym">Canis procyonoides</name>
    <dbReference type="NCBI Taxonomy" id="34880"/>
    <lineage>
        <taxon>Eukaryota</taxon>
        <taxon>Metazoa</taxon>
        <taxon>Chordata</taxon>
        <taxon>Craniata</taxon>
        <taxon>Vertebrata</taxon>
        <taxon>Euteleostomi</taxon>
        <taxon>Mammalia</taxon>
        <taxon>Eutheria</taxon>
        <taxon>Laurasiatheria</taxon>
        <taxon>Carnivora</taxon>
        <taxon>Caniformia</taxon>
        <taxon>Canidae</taxon>
        <taxon>Nyctereutes</taxon>
    </lineage>
</organism>
<feature type="region of interest" description="Disordered" evidence="1">
    <location>
        <begin position="119"/>
        <end position="249"/>
    </location>
</feature>
<sequence>MCHSRGTDAERRGRVGAGVPWKPGGNRGYQPRSVGDPGGHAGHGRDDRAREGRLLCRTGLADSGAMGTQSVITVPLPLALRTHAAPFPGPWRSPALARTSWLTEAPHRFTLQDVEALVTRRPSKSHPKCTPPSARQNDSPRRSLRPTPQTLNKAADGMKESDQLPSSRGDDSGSSDWVQCDHRGSPEVERGTGGARERRREARRSQGEAAGVGLGGRSEAGLQKAEKVPPGASKGERGLAPTEAPAQGGSFWARDLQDCRKICLWGFKPRGSQGFNKQQ</sequence>
<proteinExistence type="predicted"/>
<feature type="region of interest" description="Disordered" evidence="1">
    <location>
        <begin position="1"/>
        <end position="50"/>
    </location>
</feature>
<keyword evidence="3" id="KW-1185">Reference proteome</keyword>